<evidence type="ECO:0008006" key="3">
    <source>
        <dbReference type="Google" id="ProtNLM"/>
    </source>
</evidence>
<evidence type="ECO:0000313" key="1">
    <source>
        <dbReference type="EMBL" id="MCX2937796.1"/>
    </source>
</evidence>
<dbReference type="RefSeq" id="WP_265997454.1">
    <property type="nucleotide sequence ID" value="NZ_JAPJDN010000010.1"/>
</dbReference>
<name>A0ABT3SE56_9MYCO</name>
<accession>A0ABT3SE56</accession>
<comment type="caution">
    <text evidence="1">The sequence shown here is derived from an EMBL/GenBank/DDBJ whole genome shotgun (WGS) entry which is preliminary data.</text>
</comment>
<dbReference type="EMBL" id="JAPJDO010000010">
    <property type="protein sequence ID" value="MCX2937796.1"/>
    <property type="molecule type" value="Genomic_DNA"/>
</dbReference>
<dbReference type="Proteomes" id="UP001300745">
    <property type="component" value="Unassembled WGS sequence"/>
</dbReference>
<proteinExistence type="predicted"/>
<evidence type="ECO:0000313" key="2">
    <source>
        <dbReference type="Proteomes" id="UP001300745"/>
    </source>
</evidence>
<protein>
    <recommendedName>
        <fullName evidence="3">Transposase</fullName>
    </recommendedName>
</protein>
<gene>
    <name evidence="1" type="ORF">ORI27_13890</name>
</gene>
<reference evidence="1 2" key="1">
    <citation type="submission" date="2022-11" db="EMBL/GenBank/DDBJ databases">
        <title>Mycobacterium sp. nov.</title>
        <authorList>
            <person name="Papic B."/>
            <person name="Spicic S."/>
            <person name="Duvnjak S."/>
        </authorList>
    </citation>
    <scope>NUCLEOTIDE SEQUENCE [LARGE SCALE GENOMIC DNA]</scope>
    <source>
        <strain evidence="1 2">CVI_P4</strain>
    </source>
</reference>
<sequence>MPDQESLQLWPRDHDLPPRWDGLPVEWGEWTDLATVFICPPPRRPERCGKCKSERPSLMNVGRVSGAGRQFIGRLTVFRCPDCRHDSVRDHHDRMWDLDPTDYTDDGSYDVTGRSG</sequence>
<organism evidence="1 2">
    <name type="scientific">Mycobacterium pinniadriaticum</name>
    <dbReference type="NCBI Taxonomy" id="2994102"/>
    <lineage>
        <taxon>Bacteria</taxon>
        <taxon>Bacillati</taxon>
        <taxon>Actinomycetota</taxon>
        <taxon>Actinomycetes</taxon>
        <taxon>Mycobacteriales</taxon>
        <taxon>Mycobacteriaceae</taxon>
        <taxon>Mycobacterium</taxon>
    </lineage>
</organism>
<keyword evidence="2" id="KW-1185">Reference proteome</keyword>